<feature type="compositionally biased region" description="Basic and acidic residues" evidence="3">
    <location>
        <begin position="158"/>
        <end position="174"/>
    </location>
</feature>
<accession>A0ABR2VTE5</accession>
<feature type="region of interest" description="Disordered" evidence="3">
    <location>
        <begin position="154"/>
        <end position="183"/>
    </location>
</feature>
<evidence type="ECO:0000256" key="1">
    <source>
        <dbReference type="ARBA" id="ARBA00009505"/>
    </source>
</evidence>
<dbReference type="Proteomes" id="UP001479436">
    <property type="component" value="Unassembled WGS sequence"/>
</dbReference>
<comment type="similarity">
    <text evidence="1 2">Belongs to the peroxin-16 family.</text>
</comment>
<dbReference type="Pfam" id="PF08610">
    <property type="entry name" value="Pex16"/>
    <property type="match status" value="1"/>
</dbReference>
<sequence length="359" mass="41694">MFLAEKYEAFILKNASQVSGIESFLRSLTYVLPGRFNDSEFASEALFSFINLLGLYHDKILVKAASNHYQETGEKPPTPGNFNRYIRYLYRSSDNYRRVSLVLTILQYTEVLLEMSVQKKWGKNKKWNIILYIEGVKAALRFSLVQMSGNRTLISPPHPEREVDPSTMHPDKKPTKIPTWTGTRTGQNHPVINTIISDKMGNLRVTDYVLSKVLDIESAKKPLDLVRALAGWGNVGEMLFIIRPLFYVFLVRKYGNQSWKPWVLSLLLEYASQNSTQHHWDTHGGKRATSSLEQEEHKRRQWLMLFYLLRNPFYEKFTKPQIQDLCKSTSKRPIISLFSGVLQDYMPLWENVYFYTSGS</sequence>
<evidence type="ECO:0000313" key="5">
    <source>
        <dbReference type="Proteomes" id="UP001479436"/>
    </source>
</evidence>
<reference evidence="4 5" key="1">
    <citation type="submission" date="2023-04" db="EMBL/GenBank/DDBJ databases">
        <title>Genome of Basidiobolus ranarum AG-B5.</title>
        <authorList>
            <person name="Stajich J.E."/>
            <person name="Carter-House D."/>
            <person name="Gryganskyi A."/>
        </authorList>
    </citation>
    <scope>NUCLEOTIDE SEQUENCE [LARGE SCALE GENOMIC DNA]</scope>
    <source>
        <strain evidence="4 5">AG-B5</strain>
    </source>
</reference>
<gene>
    <name evidence="4" type="ORF">K7432_012270</name>
</gene>
<dbReference type="EMBL" id="JASJQH010007922">
    <property type="protein sequence ID" value="KAK9696803.1"/>
    <property type="molecule type" value="Genomic_DNA"/>
</dbReference>
<evidence type="ECO:0000256" key="2">
    <source>
        <dbReference type="RuleBase" id="RU365003"/>
    </source>
</evidence>
<organism evidence="4 5">
    <name type="scientific">Basidiobolus ranarum</name>
    <dbReference type="NCBI Taxonomy" id="34480"/>
    <lineage>
        <taxon>Eukaryota</taxon>
        <taxon>Fungi</taxon>
        <taxon>Fungi incertae sedis</taxon>
        <taxon>Zoopagomycota</taxon>
        <taxon>Entomophthoromycotina</taxon>
        <taxon>Basidiobolomycetes</taxon>
        <taxon>Basidiobolales</taxon>
        <taxon>Basidiobolaceae</taxon>
        <taxon>Basidiobolus</taxon>
    </lineage>
</organism>
<comment type="caution">
    <text evidence="4">The sequence shown here is derived from an EMBL/GenBank/DDBJ whole genome shotgun (WGS) entry which is preliminary data.</text>
</comment>
<dbReference type="PANTHER" id="PTHR13299:SF0">
    <property type="entry name" value="PEROXISOMAL MEMBRANE PROTEIN PEX16"/>
    <property type="match status" value="1"/>
</dbReference>
<keyword evidence="5" id="KW-1185">Reference proteome</keyword>
<name>A0ABR2VTE5_9FUNG</name>
<proteinExistence type="inferred from homology"/>
<comment type="subcellular location">
    <subcellularLocation>
        <location evidence="2">Peroxisome membrane</location>
    </subcellularLocation>
</comment>
<dbReference type="InterPro" id="IPR013919">
    <property type="entry name" value="Pex16"/>
</dbReference>
<dbReference type="PANTHER" id="PTHR13299">
    <property type="entry name" value="PEROXISOMAL MEMBRANE PROTEIN PEX16"/>
    <property type="match status" value="1"/>
</dbReference>
<keyword evidence="2" id="KW-0962">Peroxisome biogenesis</keyword>
<protein>
    <recommendedName>
        <fullName evidence="2">Peroxisomal membrane protein PEX16</fullName>
    </recommendedName>
</protein>
<evidence type="ECO:0000256" key="3">
    <source>
        <dbReference type="SAM" id="MobiDB-lite"/>
    </source>
</evidence>
<keyword evidence="2" id="KW-0576">Peroxisome</keyword>
<evidence type="ECO:0000313" key="4">
    <source>
        <dbReference type="EMBL" id="KAK9696803.1"/>
    </source>
</evidence>